<feature type="compositionally biased region" description="Polar residues" evidence="1">
    <location>
        <begin position="16"/>
        <end position="27"/>
    </location>
</feature>
<dbReference type="AlphaFoldDB" id="A0AAD4QXX9"/>
<feature type="compositionally biased region" description="Basic and acidic residues" evidence="1">
    <location>
        <begin position="34"/>
        <end position="44"/>
    </location>
</feature>
<dbReference type="EMBL" id="JAKKPZ010000285">
    <property type="protein sequence ID" value="KAI1697135.1"/>
    <property type="molecule type" value="Genomic_DNA"/>
</dbReference>
<organism evidence="2 3">
    <name type="scientific">Ditylenchus destructor</name>
    <dbReference type="NCBI Taxonomy" id="166010"/>
    <lineage>
        <taxon>Eukaryota</taxon>
        <taxon>Metazoa</taxon>
        <taxon>Ecdysozoa</taxon>
        <taxon>Nematoda</taxon>
        <taxon>Chromadorea</taxon>
        <taxon>Rhabditida</taxon>
        <taxon>Tylenchina</taxon>
        <taxon>Tylenchomorpha</taxon>
        <taxon>Sphaerularioidea</taxon>
        <taxon>Anguinidae</taxon>
        <taxon>Anguininae</taxon>
        <taxon>Ditylenchus</taxon>
    </lineage>
</organism>
<feature type="region of interest" description="Disordered" evidence="1">
    <location>
        <begin position="1"/>
        <end position="45"/>
    </location>
</feature>
<keyword evidence="3" id="KW-1185">Reference proteome</keyword>
<protein>
    <submittedName>
        <fullName evidence="2">Uncharacterized protein</fullName>
    </submittedName>
</protein>
<accession>A0AAD4QXX9</accession>
<proteinExistence type="predicted"/>
<sequence>MDDLVTGIQPTAPPENGTNKPAEQNIASDEYEDTSPKLDSRMSDALDDPDYLEQALRMLNENDGKIEKQFCQIFPTSSPFSFEKNVSEMHKYLEKVLFL</sequence>
<comment type="caution">
    <text evidence="2">The sequence shown here is derived from an EMBL/GenBank/DDBJ whole genome shotgun (WGS) entry which is preliminary data.</text>
</comment>
<dbReference type="Proteomes" id="UP001201812">
    <property type="component" value="Unassembled WGS sequence"/>
</dbReference>
<name>A0AAD4QXX9_9BILA</name>
<gene>
    <name evidence="2" type="ORF">DdX_18664</name>
</gene>
<evidence type="ECO:0000313" key="3">
    <source>
        <dbReference type="Proteomes" id="UP001201812"/>
    </source>
</evidence>
<evidence type="ECO:0000313" key="2">
    <source>
        <dbReference type="EMBL" id="KAI1697135.1"/>
    </source>
</evidence>
<evidence type="ECO:0000256" key="1">
    <source>
        <dbReference type="SAM" id="MobiDB-lite"/>
    </source>
</evidence>
<reference evidence="2" key="1">
    <citation type="submission" date="2022-01" db="EMBL/GenBank/DDBJ databases">
        <title>Genome Sequence Resource for Two Populations of Ditylenchus destructor, the Migratory Endoparasitic Phytonematode.</title>
        <authorList>
            <person name="Zhang H."/>
            <person name="Lin R."/>
            <person name="Xie B."/>
        </authorList>
    </citation>
    <scope>NUCLEOTIDE SEQUENCE</scope>
    <source>
        <strain evidence="2">BazhouSP</strain>
    </source>
</reference>